<comment type="function">
    <text evidence="10">Pyrophosphatase that catalyzes the hydrolysis of nucleoside triphosphates to their monophosphate derivatives, with a high preference for the non-canonical purine nucleotides XTP (xanthosine triphosphate), dITP (deoxyinosine triphosphate) and ITP. Seems to function as a house-cleaning enzyme that removes non-canonical purine nucleotides from the nucleotide pool, thus preventing their incorporation into DNA/RNA and avoiding chromosomal lesions.</text>
</comment>
<dbReference type="Proteomes" id="UP000243376">
    <property type="component" value="Unassembled WGS sequence"/>
</dbReference>
<comment type="caution">
    <text evidence="12">The sequence shown here is derived from an EMBL/GenBank/DDBJ whole genome shotgun (WGS) entry which is preliminary data.</text>
</comment>
<keyword evidence="5 10" id="KW-0378">Hydrolase</keyword>
<feature type="active site" description="Proton acceptor" evidence="10">
    <location>
        <position position="70"/>
    </location>
</feature>
<comment type="catalytic activity">
    <reaction evidence="10">
        <text>ITP + H2O = IMP + diphosphate + H(+)</text>
        <dbReference type="Rhea" id="RHEA:29399"/>
        <dbReference type="ChEBI" id="CHEBI:15377"/>
        <dbReference type="ChEBI" id="CHEBI:15378"/>
        <dbReference type="ChEBI" id="CHEBI:33019"/>
        <dbReference type="ChEBI" id="CHEBI:58053"/>
        <dbReference type="ChEBI" id="CHEBI:61402"/>
        <dbReference type="EC" id="3.6.1.66"/>
    </reaction>
</comment>
<dbReference type="GO" id="GO:0000166">
    <property type="term" value="F:nucleotide binding"/>
    <property type="evidence" value="ECO:0007669"/>
    <property type="project" value="UniProtKB-KW"/>
</dbReference>
<sequence length="201" mass="21962">MRELLIATHNPGKLREFAAIFADLNLRLYSLNDLGITTVIEETGQTFAENARLKAEGYRALSGLPTLADDSGLEVAALGGAPGVHSARYGGVTGAAQLQYLLDQMRDIPWHQRIARFVCVIAIAHPDHPTELVEGVLPGVIEFTPRGSGGFGYDPLFYILDEDATLAELSIERKNQISHRAQAARAAREILARWQSMTINP</sequence>
<dbReference type="PANTHER" id="PTHR11067:SF9">
    <property type="entry name" value="INOSINE TRIPHOSPHATE PYROPHOSPHATASE"/>
    <property type="match status" value="1"/>
</dbReference>
<dbReference type="GO" id="GO:0017111">
    <property type="term" value="F:ribonucleoside triphosphate phosphatase activity"/>
    <property type="evidence" value="ECO:0007669"/>
    <property type="project" value="InterPro"/>
</dbReference>
<dbReference type="GO" id="GO:0036220">
    <property type="term" value="F:ITP diphosphatase activity"/>
    <property type="evidence" value="ECO:0007669"/>
    <property type="project" value="UniProtKB-UniRule"/>
</dbReference>
<reference evidence="12 13" key="1">
    <citation type="submission" date="2018-01" db="EMBL/GenBank/DDBJ databases">
        <title>Metagenomic assembled genomes from two thermal pools in the Uzon Caldera, Kamchatka, Russia.</title>
        <authorList>
            <person name="Wilkins L."/>
            <person name="Ettinger C."/>
        </authorList>
    </citation>
    <scope>NUCLEOTIDE SEQUENCE [LARGE SCALE GENOMIC DNA]</scope>
    <source>
        <strain evidence="12">ZAV-02</strain>
    </source>
</reference>
<name>A0A2J6WWH7_9CHLR</name>
<dbReference type="InterPro" id="IPR002637">
    <property type="entry name" value="RdgB/HAM1"/>
</dbReference>
<dbReference type="PANTHER" id="PTHR11067">
    <property type="entry name" value="INOSINE TRIPHOSPHATE PYROPHOSPHATASE/HAM1 PROTEIN"/>
    <property type="match status" value="1"/>
</dbReference>
<dbReference type="AlphaFoldDB" id="A0A2J6WWH7"/>
<feature type="binding site" evidence="10">
    <location>
        <begin position="151"/>
        <end position="154"/>
    </location>
    <ligand>
        <name>substrate</name>
    </ligand>
</feature>
<keyword evidence="3 10" id="KW-0479">Metal-binding</keyword>
<evidence type="ECO:0000256" key="10">
    <source>
        <dbReference type="HAMAP-Rule" id="MF_01405"/>
    </source>
</evidence>
<evidence type="ECO:0000313" key="13">
    <source>
        <dbReference type="Proteomes" id="UP000243376"/>
    </source>
</evidence>
<feature type="binding site" evidence="10">
    <location>
        <begin position="179"/>
        <end position="180"/>
    </location>
    <ligand>
        <name>substrate</name>
    </ligand>
</feature>
<dbReference type="EMBL" id="PNIQ01000941">
    <property type="protein sequence ID" value="PMP75407.1"/>
    <property type="molecule type" value="Genomic_DNA"/>
</dbReference>
<feature type="binding site" evidence="10">
    <location>
        <begin position="8"/>
        <end position="13"/>
    </location>
    <ligand>
        <name>substrate</name>
    </ligand>
</feature>
<dbReference type="GO" id="GO:0035870">
    <property type="term" value="F:dITP diphosphatase activity"/>
    <property type="evidence" value="ECO:0007669"/>
    <property type="project" value="UniProtKB-UniRule"/>
</dbReference>
<dbReference type="Gene3D" id="3.90.950.10">
    <property type="match status" value="1"/>
</dbReference>
<organism evidence="12 13">
    <name type="scientific">Chloroflexus aggregans</name>
    <dbReference type="NCBI Taxonomy" id="152260"/>
    <lineage>
        <taxon>Bacteria</taxon>
        <taxon>Bacillati</taxon>
        <taxon>Chloroflexota</taxon>
        <taxon>Chloroflexia</taxon>
        <taxon>Chloroflexales</taxon>
        <taxon>Chloroflexineae</taxon>
        <taxon>Chloroflexaceae</taxon>
        <taxon>Chloroflexus</taxon>
    </lineage>
</organism>
<proteinExistence type="inferred from homology"/>
<dbReference type="GO" id="GO:0046872">
    <property type="term" value="F:metal ion binding"/>
    <property type="evidence" value="ECO:0007669"/>
    <property type="project" value="UniProtKB-KW"/>
</dbReference>
<feature type="binding site" evidence="10">
    <location>
        <position position="71"/>
    </location>
    <ligand>
        <name>substrate</name>
    </ligand>
</feature>
<feature type="binding site" evidence="10">
    <location>
        <position position="174"/>
    </location>
    <ligand>
        <name>substrate</name>
    </ligand>
</feature>
<comment type="similarity">
    <text evidence="1 10 11">Belongs to the HAM1 NTPase family.</text>
</comment>
<evidence type="ECO:0000313" key="12">
    <source>
        <dbReference type="EMBL" id="PMP75407.1"/>
    </source>
</evidence>
<evidence type="ECO:0000256" key="6">
    <source>
        <dbReference type="ARBA" id="ARBA00022842"/>
    </source>
</evidence>
<protein>
    <recommendedName>
        <fullName evidence="10">dITP/XTP pyrophosphatase</fullName>
        <ecNumber evidence="10">3.6.1.66</ecNumber>
    </recommendedName>
    <alternativeName>
        <fullName evidence="10">Non-canonical purine NTP pyrophosphatase</fullName>
    </alternativeName>
    <alternativeName>
        <fullName evidence="10">Non-standard purine NTP pyrophosphatase</fullName>
    </alternativeName>
    <alternativeName>
        <fullName evidence="10">Nucleoside-triphosphate diphosphatase</fullName>
    </alternativeName>
    <alternativeName>
        <fullName evidence="10">Nucleoside-triphosphate pyrophosphatase</fullName>
        <shortName evidence="10">NTPase</shortName>
    </alternativeName>
</protein>
<dbReference type="EC" id="3.6.1.66" evidence="10"/>
<comment type="catalytic activity">
    <reaction evidence="8 10">
        <text>dITP + H2O = dIMP + diphosphate + H(+)</text>
        <dbReference type="Rhea" id="RHEA:28342"/>
        <dbReference type="ChEBI" id="CHEBI:15377"/>
        <dbReference type="ChEBI" id="CHEBI:15378"/>
        <dbReference type="ChEBI" id="CHEBI:33019"/>
        <dbReference type="ChEBI" id="CHEBI:61194"/>
        <dbReference type="ChEBI" id="CHEBI:61382"/>
        <dbReference type="EC" id="3.6.1.66"/>
    </reaction>
</comment>
<dbReference type="GO" id="GO:0036222">
    <property type="term" value="F:XTP diphosphatase activity"/>
    <property type="evidence" value="ECO:0007669"/>
    <property type="project" value="UniProtKB-UniRule"/>
</dbReference>
<evidence type="ECO:0000256" key="8">
    <source>
        <dbReference type="ARBA" id="ARBA00051875"/>
    </source>
</evidence>
<dbReference type="NCBIfam" id="TIGR00042">
    <property type="entry name" value="RdgB/HAM1 family non-canonical purine NTP pyrophosphatase"/>
    <property type="match status" value="1"/>
</dbReference>
<gene>
    <name evidence="12" type="primary">rdgB</name>
    <name evidence="12" type="ORF">C0184_13995</name>
</gene>
<dbReference type="SUPFAM" id="SSF52972">
    <property type="entry name" value="ITPase-like"/>
    <property type="match status" value="1"/>
</dbReference>
<feature type="binding site" evidence="10">
    <location>
        <position position="41"/>
    </location>
    <ligand>
        <name>Mg(2+)</name>
        <dbReference type="ChEBI" id="CHEBI:18420"/>
    </ligand>
</feature>
<comment type="catalytic activity">
    <reaction evidence="9 10">
        <text>XTP + H2O = XMP + diphosphate + H(+)</text>
        <dbReference type="Rhea" id="RHEA:28610"/>
        <dbReference type="ChEBI" id="CHEBI:15377"/>
        <dbReference type="ChEBI" id="CHEBI:15378"/>
        <dbReference type="ChEBI" id="CHEBI:33019"/>
        <dbReference type="ChEBI" id="CHEBI:57464"/>
        <dbReference type="ChEBI" id="CHEBI:61314"/>
        <dbReference type="EC" id="3.6.1.66"/>
    </reaction>
</comment>
<keyword evidence="6 10" id="KW-0460">Magnesium</keyword>
<dbReference type="InterPro" id="IPR029001">
    <property type="entry name" value="ITPase-like_fam"/>
</dbReference>
<evidence type="ECO:0000256" key="9">
    <source>
        <dbReference type="ARBA" id="ARBA00052017"/>
    </source>
</evidence>
<evidence type="ECO:0000256" key="7">
    <source>
        <dbReference type="ARBA" id="ARBA00023080"/>
    </source>
</evidence>
<evidence type="ECO:0000256" key="1">
    <source>
        <dbReference type="ARBA" id="ARBA00008023"/>
    </source>
</evidence>
<keyword evidence="7 10" id="KW-0546">Nucleotide metabolism</keyword>
<dbReference type="Pfam" id="PF01725">
    <property type="entry name" value="Ham1p_like"/>
    <property type="match status" value="1"/>
</dbReference>
<dbReference type="HAMAP" id="MF_01405">
    <property type="entry name" value="Non_canon_purine_NTPase"/>
    <property type="match status" value="1"/>
</dbReference>
<comment type="subunit">
    <text evidence="2 10">Homodimer.</text>
</comment>
<keyword evidence="4 10" id="KW-0547">Nucleotide-binding</keyword>
<evidence type="ECO:0000256" key="5">
    <source>
        <dbReference type="ARBA" id="ARBA00022801"/>
    </source>
</evidence>
<evidence type="ECO:0000256" key="2">
    <source>
        <dbReference type="ARBA" id="ARBA00011738"/>
    </source>
</evidence>
<evidence type="ECO:0000256" key="3">
    <source>
        <dbReference type="ARBA" id="ARBA00022723"/>
    </source>
</evidence>
<feature type="binding site" evidence="10">
    <location>
        <position position="70"/>
    </location>
    <ligand>
        <name>Mg(2+)</name>
        <dbReference type="ChEBI" id="CHEBI:18420"/>
    </ligand>
</feature>
<dbReference type="CDD" id="cd00515">
    <property type="entry name" value="HAM1"/>
    <property type="match status" value="1"/>
</dbReference>
<dbReference type="FunFam" id="3.90.950.10:FF:000001">
    <property type="entry name" value="dITP/XTP pyrophosphatase"/>
    <property type="match status" value="1"/>
</dbReference>
<evidence type="ECO:0000256" key="4">
    <source>
        <dbReference type="ARBA" id="ARBA00022741"/>
    </source>
</evidence>
<evidence type="ECO:0000256" key="11">
    <source>
        <dbReference type="RuleBase" id="RU003781"/>
    </source>
</evidence>
<comment type="cofactor">
    <cofactor evidence="10">
        <name>Mg(2+)</name>
        <dbReference type="ChEBI" id="CHEBI:18420"/>
    </cofactor>
    <text evidence="10">Binds 1 Mg(2+) ion per subunit.</text>
</comment>
<dbReference type="GO" id="GO:0009117">
    <property type="term" value="P:nucleotide metabolic process"/>
    <property type="evidence" value="ECO:0007669"/>
    <property type="project" value="UniProtKB-KW"/>
</dbReference>
<dbReference type="InterPro" id="IPR020922">
    <property type="entry name" value="dITP/XTP_pyrophosphatase"/>
</dbReference>
<dbReference type="GO" id="GO:0005829">
    <property type="term" value="C:cytosol"/>
    <property type="evidence" value="ECO:0007669"/>
    <property type="project" value="TreeGrafter"/>
</dbReference>
<dbReference type="GO" id="GO:0009146">
    <property type="term" value="P:purine nucleoside triphosphate catabolic process"/>
    <property type="evidence" value="ECO:0007669"/>
    <property type="project" value="UniProtKB-UniRule"/>
</dbReference>
<accession>A0A2J6WWH7</accession>